<protein>
    <submittedName>
        <fullName evidence="5">Ankyrin repeat domain protein</fullName>
    </submittedName>
</protein>
<evidence type="ECO:0000256" key="1">
    <source>
        <dbReference type="ARBA" id="ARBA00022737"/>
    </source>
</evidence>
<keyword evidence="2 3" id="KW-0040">ANK repeat</keyword>
<dbReference type="PANTHER" id="PTHR24188:SF29">
    <property type="entry name" value="GH09064P"/>
    <property type="match status" value="1"/>
</dbReference>
<evidence type="ECO:0000313" key="6">
    <source>
        <dbReference type="Proteomes" id="UP000693970"/>
    </source>
</evidence>
<keyword evidence="1" id="KW-0677">Repeat</keyword>
<reference evidence="5" key="2">
    <citation type="submission" date="2021-04" db="EMBL/GenBank/DDBJ databases">
        <authorList>
            <person name="Podell S."/>
        </authorList>
    </citation>
    <scope>NUCLEOTIDE SEQUENCE</scope>
    <source>
        <strain evidence="5">Hildebrandi</strain>
    </source>
</reference>
<dbReference type="EMBL" id="JAGRRH010000027">
    <property type="protein sequence ID" value="KAG7340495.1"/>
    <property type="molecule type" value="Genomic_DNA"/>
</dbReference>
<name>A0A9K3PB46_9STRA</name>
<dbReference type="PROSITE" id="PS50297">
    <property type="entry name" value="ANK_REP_REGION"/>
    <property type="match status" value="2"/>
</dbReference>
<dbReference type="InterPro" id="IPR013087">
    <property type="entry name" value="Znf_C2H2_type"/>
</dbReference>
<evidence type="ECO:0000259" key="4">
    <source>
        <dbReference type="PROSITE" id="PS00028"/>
    </source>
</evidence>
<dbReference type="OrthoDB" id="20872at2759"/>
<feature type="repeat" description="ANK" evidence="3">
    <location>
        <begin position="332"/>
        <end position="364"/>
    </location>
</feature>
<sequence>MVSHGGNDPKEQISFLRERISESVERALRQLHHSVVAAVDDDSSGRPTLRETIQSSIVFPNKPNTLLFHQKDDAIGKPYNIEVRVALKLYHQWRRGQTSSSDAGHRHPTVPSVTITSDLGLSREISSSKKLAELIVPLMEEDLRNNSHWGLAPDVRCQPSGVISLITWQRFHTLRQQYDMFPCPQCIKWCKGEKGLWWHQQMHHQQQHEQATVVAQAASNSECAIVLYNSDNKNNKRLYSPDDTPKNDDDVTSLQDDLPIDPLICVQNGDLSRLVQLVRSNHQFQPATFVDRNGATALMWAAGGGHLEMVKYLLDDCQCDPLQPQRGKRSFAGRTALHWASRNGHLTVVRYLVTANNNNTNNSTKNIVVPQDKQRLLEAATQDGTTAFGWACWQRHLEIMKFLHQEGCTIDNVNSFGCSPVLWCSQGTRGDGLAALQWLKAQGCRMRRVNNNGHGVLHKSAQRGQREVGEWFVRECIWDDIFTNRTSKEDVDEILALVSPDTEGYCPSDLAGMEGHTDFAKFLAQVEMKVCQTLKRLPSFELPNGYCDGGSVVGPSDLIDHMDIICIWERYGGLRRMKSSLLMTRVQIS</sequence>
<dbReference type="PROSITE" id="PS00028">
    <property type="entry name" value="ZINC_FINGER_C2H2_1"/>
    <property type="match status" value="1"/>
</dbReference>
<dbReference type="PANTHER" id="PTHR24188">
    <property type="entry name" value="ANKYRIN REPEAT PROTEIN"/>
    <property type="match status" value="1"/>
</dbReference>
<dbReference type="Proteomes" id="UP000693970">
    <property type="component" value="Unassembled WGS sequence"/>
</dbReference>
<dbReference type="PROSITE" id="PS50088">
    <property type="entry name" value="ANK_REPEAT"/>
    <property type="match status" value="2"/>
</dbReference>
<feature type="domain" description="C2H2-type" evidence="4">
    <location>
        <begin position="183"/>
        <end position="204"/>
    </location>
</feature>
<evidence type="ECO:0000256" key="3">
    <source>
        <dbReference type="PROSITE-ProRule" id="PRU00023"/>
    </source>
</evidence>
<dbReference type="SMART" id="SM00248">
    <property type="entry name" value="ANK"/>
    <property type="match status" value="3"/>
</dbReference>
<dbReference type="AlphaFoldDB" id="A0A9K3PB46"/>
<reference evidence="5" key="1">
    <citation type="journal article" date="2021" name="Sci. Rep.">
        <title>Diploid genomic architecture of Nitzschia inconspicua, an elite biomass production diatom.</title>
        <authorList>
            <person name="Oliver A."/>
            <person name="Podell S."/>
            <person name="Pinowska A."/>
            <person name="Traller J.C."/>
            <person name="Smith S.R."/>
            <person name="McClure R."/>
            <person name="Beliaev A."/>
            <person name="Bohutskyi P."/>
            <person name="Hill E.A."/>
            <person name="Rabines A."/>
            <person name="Zheng H."/>
            <person name="Allen L.Z."/>
            <person name="Kuo A."/>
            <person name="Grigoriev I.V."/>
            <person name="Allen A.E."/>
            <person name="Hazlebeck D."/>
            <person name="Allen E.E."/>
        </authorList>
    </citation>
    <scope>NUCLEOTIDE SEQUENCE</scope>
    <source>
        <strain evidence="5">Hildebrandi</strain>
    </source>
</reference>
<evidence type="ECO:0000256" key="2">
    <source>
        <dbReference type="ARBA" id="ARBA00023043"/>
    </source>
</evidence>
<comment type="caution">
    <text evidence="5">The sequence shown here is derived from an EMBL/GenBank/DDBJ whole genome shotgun (WGS) entry which is preliminary data.</text>
</comment>
<accession>A0A9K3PB46</accession>
<dbReference type="InterPro" id="IPR002110">
    <property type="entry name" value="Ankyrin_rpt"/>
</dbReference>
<feature type="repeat" description="ANK" evidence="3">
    <location>
        <begin position="293"/>
        <end position="315"/>
    </location>
</feature>
<proteinExistence type="predicted"/>
<keyword evidence="6" id="KW-1185">Reference proteome</keyword>
<dbReference type="Pfam" id="PF12796">
    <property type="entry name" value="Ank_2"/>
    <property type="match status" value="1"/>
</dbReference>
<gene>
    <name evidence="5" type="ORF">IV203_024038</name>
</gene>
<evidence type="ECO:0000313" key="5">
    <source>
        <dbReference type="EMBL" id="KAG7340495.1"/>
    </source>
</evidence>
<organism evidence="5 6">
    <name type="scientific">Nitzschia inconspicua</name>
    <dbReference type="NCBI Taxonomy" id="303405"/>
    <lineage>
        <taxon>Eukaryota</taxon>
        <taxon>Sar</taxon>
        <taxon>Stramenopiles</taxon>
        <taxon>Ochrophyta</taxon>
        <taxon>Bacillariophyta</taxon>
        <taxon>Bacillariophyceae</taxon>
        <taxon>Bacillariophycidae</taxon>
        <taxon>Bacillariales</taxon>
        <taxon>Bacillariaceae</taxon>
        <taxon>Nitzschia</taxon>
    </lineage>
</organism>